<dbReference type="PANTHER" id="PTHR12149:SF8">
    <property type="entry name" value="PROTEIN-RIBULOSAMINE 3-KINASE"/>
    <property type="match status" value="1"/>
</dbReference>
<evidence type="ECO:0000313" key="3">
    <source>
        <dbReference type="EMBL" id="EHQ24410.1"/>
    </source>
</evidence>
<keyword evidence="4" id="KW-1185">Reference proteome</keyword>
<dbReference type="EMBL" id="CM001403">
    <property type="protein sequence ID" value="EHQ24410.1"/>
    <property type="molecule type" value="Genomic_DNA"/>
</dbReference>
<dbReference type="PIRSF" id="PIRSF006221">
    <property type="entry name" value="Ketosamine-3-kinase"/>
    <property type="match status" value="1"/>
</dbReference>
<organism evidence="3 4">
    <name type="scientific">Mucilaginibacter paludis DSM 18603</name>
    <dbReference type="NCBI Taxonomy" id="714943"/>
    <lineage>
        <taxon>Bacteria</taxon>
        <taxon>Pseudomonadati</taxon>
        <taxon>Bacteroidota</taxon>
        <taxon>Sphingobacteriia</taxon>
        <taxon>Sphingobacteriales</taxon>
        <taxon>Sphingobacteriaceae</taxon>
        <taxon>Mucilaginibacter</taxon>
    </lineage>
</organism>
<accession>H1YFK8</accession>
<dbReference type="HOGENOM" id="CLU_036517_0_1_10"/>
<keyword evidence="2" id="KW-0808">Transferase</keyword>
<dbReference type="Proteomes" id="UP000002774">
    <property type="component" value="Chromosome"/>
</dbReference>
<dbReference type="GO" id="GO:0016301">
    <property type="term" value="F:kinase activity"/>
    <property type="evidence" value="ECO:0007669"/>
    <property type="project" value="UniProtKB-UniRule"/>
</dbReference>
<reference evidence="3" key="1">
    <citation type="submission" date="2011-09" db="EMBL/GenBank/DDBJ databases">
        <title>The permanent draft genome of Mucilaginibacter paludis DSM 18603.</title>
        <authorList>
            <consortium name="US DOE Joint Genome Institute (JGI-PGF)"/>
            <person name="Lucas S."/>
            <person name="Han J."/>
            <person name="Lapidus A."/>
            <person name="Bruce D."/>
            <person name="Goodwin L."/>
            <person name="Pitluck S."/>
            <person name="Peters L."/>
            <person name="Kyrpides N."/>
            <person name="Mavromatis K."/>
            <person name="Ivanova N."/>
            <person name="Mikhailova N."/>
            <person name="Held B."/>
            <person name="Detter J.C."/>
            <person name="Tapia R."/>
            <person name="Han C."/>
            <person name="Land M."/>
            <person name="Hauser L."/>
            <person name="Markowitz V."/>
            <person name="Cheng J.-F."/>
            <person name="Hugenholtz P."/>
            <person name="Woyke T."/>
            <person name="Wu D."/>
            <person name="Tindall B."/>
            <person name="Brambilla E."/>
            <person name="Klenk H.-P."/>
            <person name="Eisen J.A."/>
        </authorList>
    </citation>
    <scope>NUCLEOTIDE SEQUENCE [LARGE SCALE GENOMIC DNA]</scope>
    <source>
        <strain evidence="3">DSM 18603</strain>
    </source>
</reference>
<dbReference type="OrthoDB" id="5291879at2"/>
<comment type="similarity">
    <text evidence="1 2">Belongs to the fructosamine kinase family.</text>
</comment>
<dbReference type="SUPFAM" id="SSF56112">
    <property type="entry name" value="Protein kinase-like (PK-like)"/>
    <property type="match status" value="1"/>
</dbReference>
<proteinExistence type="inferred from homology"/>
<gene>
    <name evidence="3" type="ORF">Mucpa_0210</name>
</gene>
<dbReference type="eggNOG" id="COG3001">
    <property type="taxonomic scope" value="Bacteria"/>
</dbReference>
<dbReference type="PANTHER" id="PTHR12149">
    <property type="entry name" value="FRUCTOSAMINE 3 KINASE-RELATED PROTEIN"/>
    <property type="match status" value="1"/>
</dbReference>
<sequence>MLSALVVSIIEQRLSELIINTSPMSGGSINQVYSLQTAQKKYVVKVNSKSKFPQMFACEATGLKTIAATATIAIPNVLFFDDAGEESFLVLEWIESKRPSQSSFNHLGQQLAAMHTHSAEAFGFDGDNYMGSLKQSNIKHDTWAAFYTGERLMPMVKIAVDNCLLSNRDEQFFEKLYARLPGLFEEEKPSLIHGDLWSGNYIIANDDAPYLIDPAVSYGHREFDIAMTTLFGGFGRQFYRSYHESFPLAKGWEQRLDLWNLYPLLLHLNLFGAGYLGQVRDGLAGYV</sequence>
<keyword evidence="2" id="KW-0418">Kinase</keyword>
<protein>
    <submittedName>
        <fullName evidence="3">Fructosamine/Ketosamine-3-kinase</fullName>
    </submittedName>
</protein>
<dbReference type="InterPro" id="IPR016477">
    <property type="entry name" value="Fructo-/Ketosamine-3-kinase"/>
</dbReference>
<dbReference type="STRING" id="714943.Mucpa_0210"/>
<evidence type="ECO:0000256" key="1">
    <source>
        <dbReference type="ARBA" id="ARBA00009460"/>
    </source>
</evidence>
<dbReference type="Pfam" id="PF03881">
    <property type="entry name" value="Fructosamin_kin"/>
    <property type="match status" value="1"/>
</dbReference>
<dbReference type="InterPro" id="IPR011009">
    <property type="entry name" value="Kinase-like_dom_sf"/>
</dbReference>
<evidence type="ECO:0000313" key="4">
    <source>
        <dbReference type="Proteomes" id="UP000002774"/>
    </source>
</evidence>
<dbReference type="RefSeq" id="WP_008503958.1">
    <property type="nucleotide sequence ID" value="NZ_CM001403.1"/>
</dbReference>
<evidence type="ECO:0000256" key="2">
    <source>
        <dbReference type="PIRNR" id="PIRNR006221"/>
    </source>
</evidence>
<dbReference type="Gene3D" id="3.90.1200.10">
    <property type="match status" value="1"/>
</dbReference>
<dbReference type="AlphaFoldDB" id="H1YFK8"/>
<name>H1YFK8_9SPHI</name>
<dbReference type="Gene3D" id="3.30.200.20">
    <property type="entry name" value="Phosphorylase Kinase, domain 1"/>
    <property type="match status" value="1"/>
</dbReference>